<evidence type="ECO:0000313" key="7">
    <source>
        <dbReference type="EMBL" id="PST38692.1"/>
    </source>
</evidence>
<evidence type="ECO:0000256" key="6">
    <source>
        <dbReference type="SAM" id="Phobius"/>
    </source>
</evidence>
<sequence>MLKIKHRLKKMLVRLLGNEKYQGITIPMSAIFLSLLAGAVIILLLGKNPLSAYGNLLQGAGFLPKPSYAGYKNMLTDFTSYMNAWTPMLFASLAVAVGMCAGLFNIGVSGQMLTSGFITTLVIGYSSLPAAVAKPCVLIVGAVVGALIGALIGWLKYKFNINEVVSSIMINYTAQYVISFFINTYYINPVSRQSQAVSKASRLTLMDTPVGNLKMDIPLGILLAVLTAVLVKFVLDRTVFGYELKCVGLGRKAAMYAGVNVGKSMIMAMMFSGALGGLAGVTYYLGYFGSIQPRVLPSTGFDAIAVALLAGNHPIGIIFSSLLITVISKGSTYMNSASGLESEIASVITGLILLFSACGVYIRYKVNRMKQELNEETERGIS</sequence>
<feature type="transmembrane region" description="Helical" evidence="6">
    <location>
        <begin position="113"/>
        <end position="132"/>
    </location>
</feature>
<dbReference type="RefSeq" id="WP_106999893.1">
    <property type="nucleotide sequence ID" value="NZ_DBFCCR010000010.1"/>
</dbReference>
<dbReference type="Pfam" id="PF02653">
    <property type="entry name" value="BPD_transp_2"/>
    <property type="match status" value="1"/>
</dbReference>
<evidence type="ECO:0000256" key="2">
    <source>
        <dbReference type="ARBA" id="ARBA00022475"/>
    </source>
</evidence>
<feature type="transmembrane region" description="Helical" evidence="6">
    <location>
        <begin position="304"/>
        <end position="324"/>
    </location>
</feature>
<feature type="transmembrane region" description="Helical" evidence="6">
    <location>
        <begin position="21"/>
        <end position="45"/>
    </location>
</feature>
<feature type="transmembrane region" description="Helical" evidence="6">
    <location>
        <begin position="138"/>
        <end position="157"/>
    </location>
</feature>
<dbReference type="GO" id="GO:0022857">
    <property type="term" value="F:transmembrane transporter activity"/>
    <property type="evidence" value="ECO:0007669"/>
    <property type="project" value="InterPro"/>
</dbReference>
<evidence type="ECO:0000256" key="5">
    <source>
        <dbReference type="ARBA" id="ARBA00023136"/>
    </source>
</evidence>
<dbReference type="PANTHER" id="PTHR47089">
    <property type="entry name" value="ABC TRANSPORTER, PERMEASE PROTEIN"/>
    <property type="match status" value="1"/>
</dbReference>
<feature type="transmembrane region" description="Helical" evidence="6">
    <location>
        <begin position="344"/>
        <end position="364"/>
    </location>
</feature>
<dbReference type="Proteomes" id="UP000241048">
    <property type="component" value="Unassembled WGS sequence"/>
</dbReference>
<dbReference type="PANTHER" id="PTHR47089:SF1">
    <property type="entry name" value="GUANOSINE ABC TRANSPORTER PERMEASE PROTEIN NUPP"/>
    <property type="match status" value="1"/>
</dbReference>
<keyword evidence="8" id="KW-1185">Reference proteome</keyword>
<comment type="subcellular location">
    <subcellularLocation>
        <location evidence="1">Cell membrane</location>
        <topology evidence="1">Multi-pass membrane protein</topology>
    </subcellularLocation>
</comment>
<keyword evidence="3 6" id="KW-0812">Transmembrane</keyword>
<proteinExistence type="predicted"/>
<dbReference type="GO" id="GO:0005886">
    <property type="term" value="C:plasma membrane"/>
    <property type="evidence" value="ECO:0007669"/>
    <property type="project" value="UniProtKB-SubCell"/>
</dbReference>
<evidence type="ECO:0000256" key="1">
    <source>
        <dbReference type="ARBA" id="ARBA00004651"/>
    </source>
</evidence>
<name>A0A2T3FTU3_9CLOT</name>
<keyword evidence="5 6" id="KW-0472">Membrane</keyword>
<evidence type="ECO:0000256" key="3">
    <source>
        <dbReference type="ARBA" id="ARBA00022692"/>
    </source>
</evidence>
<gene>
    <name evidence="7" type="ORF">C7U56_01695</name>
</gene>
<keyword evidence="4 6" id="KW-1133">Transmembrane helix</keyword>
<accession>A0A2T3FTU3</accession>
<feature type="transmembrane region" description="Helical" evidence="6">
    <location>
        <begin position="265"/>
        <end position="284"/>
    </location>
</feature>
<dbReference type="CDD" id="cd06580">
    <property type="entry name" value="TM_PBP1_transp_TpRbsC_like"/>
    <property type="match status" value="1"/>
</dbReference>
<comment type="caution">
    <text evidence="7">The sequence shown here is derived from an EMBL/GenBank/DDBJ whole genome shotgun (WGS) entry which is preliminary data.</text>
</comment>
<evidence type="ECO:0000313" key="8">
    <source>
        <dbReference type="Proteomes" id="UP000241048"/>
    </source>
</evidence>
<dbReference type="AlphaFoldDB" id="A0A2T3FTU3"/>
<feature type="transmembrane region" description="Helical" evidence="6">
    <location>
        <begin position="169"/>
        <end position="187"/>
    </location>
</feature>
<organism evidence="7 8">
    <name type="scientific">Clostridium fessum</name>
    <dbReference type="NCBI Taxonomy" id="2126740"/>
    <lineage>
        <taxon>Bacteria</taxon>
        <taxon>Bacillati</taxon>
        <taxon>Bacillota</taxon>
        <taxon>Clostridia</taxon>
        <taxon>Eubacteriales</taxon>
        <taxon>Clostridiaceae</taxon>
        <taxon>Clostridium</taxon>
    </lineage>
</organism>
<feature type="transmembrane region" description="Helical" evidence="6">
    <location>
        <begin position="84"/>
        <end position="106"/>
    </location>
</feature>
<reference evidence="7 8" key="1">
    <citation type="submission" date="2018-03" db="EMBL/GenBank/DDBJ databases">
        <title>Lachnoclostridium SNUG30386 gen.nov., sp.nov., isolated from human faeces.</title>
        <authorList>
            <person name="Seo B."/>
            <person name="Jeon K."/>
            <person name="Ko G."/>
        </authorList>
    </citation>
    <scope>NUCLEOTIDE SEQUENCE [LARGE SCALE GENOMIC DNA]</scope>
    <source>
        <strain evidence="7 8">SNUG30386</strain>
    </source>
</reference>
<keyword evidence="2" id="KW-1003">Cell membrane</keyword>
<protein>
    <submittedName>
        <fullName evidence="7">ABC transporter permease</fullName>
    </submittedName>
</protein>
<dbReference type="EMBL" id="PYLO01000001">
    <property type="protein sequence ID" value="PST38692.1"/>
    <property type="molecule type" value="Genomic_DNA"/>
</dbReference>
<dbReference type="InterPro" id="IPR001851">
    <property type="entry name" value="ABC_transp_permease"/>
</dbReference>
<evidence type="ECO:0000256" key="4">
    <source>
        <dbReference type="ARBA" id="ARBA00022989"/>
    </source>
</evidence>